<dbReference type="PROSITE" id="PS51736">
    <property type="entry name" value="RECOMBINASES_3"/>
    <property type="match status" value="1"/>
</dbReference>
<accession>A0A523QFS4</accession>
<sequence>MKAALYARVSSEKQDVDLSISAQLKSLREYAARNGHEVAQEFVDEAESGKTTARPAFREMISAARRSQKPFDLILVWKYSRFARSREDSIVFKAMLRKNGIRVISITEPAEDTPTGKLLEAMIESLDEFYSANLGEEVTRGMRESASRGFYISAGAPFGYRKVKVSDGGKERPKLEVEPNQARTVLRIFNGVLEGKGLIEIVKQLNREGNAGPRGKGWIKTTIRKILINETYTGTMVWGRASIRDLPVIRVDNAWPAIIDRDTFDQVQILLKDRAPVSLHPKRVASRYLLSGLARCGHCGKALVGQDAKSGRFTYYVCGTLLKKGAGSCPTRYLNRQQFENLVIGKIKEHVLTTDNLTKLVHMINEEMDGLAIEYSERLHIITVETADVDHRLERLYDALETGQIQLADLAPRIQQLRHRHDQLQAARLELEQQLSDRRVELADEKTVSSYVSDLHNLLNESSLAEKKSFVRSFVKEVKVTGDEVLLTYTMPTLSKGITEEKLPVLPIVHYGGQ</sequence>
<reference evidence="8 9" key="1">
    <citation type="submission" date="2019-03" db="EMBL/GenBank/DDBJ databases">
        <title>Metabolic potential of uncultured bacteria and archaea associated with petroleum seepage in deep-sea sediments.</title>
        <authorList>
            <person name="Dong X."/>
            <person name="Hubert C."/>
        </authorList>
    </citation>
    <scope>NUCLEOTIDE SEQUENCE [LARGE SCALE GENOMIC DNA]</scope>
    <source>
        <strain evidence="8">E44_bin92</strain>
    </source>
</reference>
<dbReference type="CDD" id="cd00338">
    <property type="entry name" value="Ser_Recombinase"/>
    <property type="match status" value="1"/>
</dbReference>
<dbReference type="Pfam" id="PF00239">
    <property type="entry name" value="Resolvase"/>
    <property type="match status" value="1"/>
</dbReference>
<dbReference type="InterPro" id="IPR006119">
    <property type="entry name" value="Resolv_N"/>
</dbReference>
<evidence type="ECO:0000313" key="9">
    <source>
        <dbReference type="Proteomes" id="UP000320781"/>
    </source>
</evidence>
<keyword evidence="2" id="KW-0238">DNA-binding</keyword>
<dbReference type="Pfam" id="PF13408">
    <property type="entry name" value="Zn_ribbon_recom"/>
    <property type="match status" value="1"/>
</dbReference>
<keyword evidence="1" id="KW-0229">DNA integration</keyword>
<evidence type="ECO:0000256" key="4">
    <source>
        <dbReference type="PIRSR" id="PIRSR606118-50"/>
    </source>
</evidence>
<dbReference type="PROSITE" id="PS51737">
    <property type="entry name" value="RECOMBINASE_DNA_BIND"/>
    <property type="match status" value="1"/>
</dbReference>
<dbReference type="Pfam" id="PF07508">
    <property type="entry name" value="Recombinase"/>
    <property type="match status" value="1"/>
</dbReference>
<protein>
    <submittedName>
        <fullName evidence="8">Recombinase family protein</fullName>
    </submittedName>
</protein>
<dbReference type="InterPro" id="IPR011109">
    <property type="entry name" value="DNA_bind_recombinase_dom"/>
</dbReference>
<name>A0A523QFS4_UNCAE</name>
<dbReference type="EMBL" id="SOKU01000339">
    <property type="protein sequence ID" value="TES84280.1"/>
    <property type="molecule type" value="Genomic_DNA"/>
</dbReference>
<feature type="domain" description="Recombinase" evidence="7">
    <location>
        <begin position="157"/>
        <end position="277"/>
    </location>
</feature>
<evidence type="ECO:0000256" key="3">
    <source>
        <dbReference type="ARBA" id="ARBA00023172"/>
    </source>
</evidence>
<dbReference type="SUPFAM" id="SSF53041">
    <property type="entry name" value="Resolvase-like"/>
    <property type="match status" value="1"/>
</dbReference>
<proteinExistence type="predicted"/>
<dbReference type="InterPro" id="IPR036162">
    <property type="entry name" value="Resolvase-like_N_sf"/>
</dbReference>
<evidence type="ECO:0000259" key="7">
    <source>
        <dbReference type="PROSITE" id="PS51737"/>
    </source>
</evidence>
<evidence type="ECO:0000313" key="8">
    <source>
        <dbReference type="EMBL" id="TES84280.1"/>
    </source>
</evidence>
<dbReference type="PANTHER" id="PTHR30461">
    <property type="entry name" value="DNA-INVERTASE FROM LAMBDOID PROPHAGE"/>
    <property type="match status" value="1"/>
</dbReference>
<keyword evidence="3" id="KW-0233">DNA recombination</keyword>
<dbReference type="Gene3D" id="3.40.50.1390">
    <property type="entry name" value="Resolvase, N-terminal catalytic domain"/>
    <property type="match status" value="1"/>
</dbReference>
<dbReference type="AlphaFoldDB" id="A0A523QFS4"/>
<dbReference type="GO" id="GO:0003677">
    <property type="term" value="F:DNA binding"/>
    <property type="evidence" value="ECO:0007669"/>
    <property type="project" value="UniProtKB-KW"/>
</dbReference>
<dbReference type="InterPro" id="IPR025827">
    <property type="entry name" value="Zn_ribbon_recom_dom"/>
</dbReference>
<organism evidence="8 9">
    <name type="scientific">Aerophobetes bacterium</name>
    <dbReference type="NCBI Taxonomy" id="2030807"/>
    <lineage>
        <taxon>Bacteria</taxon>
        <taxon>Candidatus Aerophobota</taxon>
    </lineage>
</organism>
<dbReference type="Proteomes" id="UP000320781">
    <property type="component" value="Unassembled WGS sequence"/>
</dbReference>
<evidence type="ECO:0000259" key="6">
    <source>
        <dbReference type="PROSITE" id="PS51736"/>
    </source>
</evidence>
<dbReference type="InterPro" id="IPR038109">
    <property type="entry name" value="DNA_bind_recomb_sf"/>
</dbReference>
<dbReference type="PROSITE" id="PS00397">
    <property type="entry name" value="RECOMBINASES_1"/>
    <property type="match status" value="1"/>
</dbReference>
<evidence type="ECO:0000256" key="2">
    <source>
        <dbReference type="ARBA" id="ARBA00023125"/>
    </source>
</evidence>
<evidence type="ECO:0000256" key="1">
    <source>
        <dbReference type="ARBA" id="ARBA00022908"/>
    </source>
</evidence>
<dbReference type="Gene3D" id="3.90.1750.20">
    <property type="entry name" value="Putative Large Serine Recombinase, Chain B, Domain 2"/>
    <property type="match status" value="1"/>
</dbReference>
<feature type="active site" description="O-(5'-phospho-DNA)-serine intermediate" evidence="4 5">
    <location>
        <position position="10"/>
    </location>
</feature>
<evidence type="ECO:0000256" key="5">
    <source>
        <dbReference type="PROSITE-ProRule" id="PRU10137"/>
    </source>
</evidence>
<feature type="domain" description="Resolvase/invertase-type recombinase catalytic" evidence="6">
    <location>
        <begin position="2"/>
        <end position="149"/>
    </location>
</feature>
<gene>
    <name evidence="8" type="ORF">E3J95_06950</name>
</gene>
<dbReference type="GO" id="GO:0000150">
    <property type="term" value="F:DNA strand exchange activity"/>
    <property type="evidence" value="ECO:0007669"/>
    <property type="project" value="InterPro"/>
</dbReference>
<dbReference type="PANTHER" id="PTHR30461:SF23">
    <property type="entry name" value="DNA RECOMBINASE-RELATED"/>
    <property type="match status" value="1"/>
</dbReference>
<dbReference type="SMART" id="SM00857">
    <property type="entry name" value="Resolvase"/>
    <property type="match status" value="1"/>
</dbReference>
<comment type="caution">
    <text evidence="8">The sequence shown here is derived from an EMBL/GenBank/DDBJ whole genome shotgun (WGS) entry which is preliminary data.</text>
</comment>
<dbReference type="InterPro" id="IPR050639">
    <property type="entry name" value="SSR_resolvase"/>
</dbReference>
<dbReference type="GO" id="GO:0015074">
    <property type="term" value="P:DNA integration"/>
    <property type="evidence" value="ECO:0007669"/>
    <property type="project" value="UniProtKB-KW"/>
</dbReference>
<dbReference type="InterPro" id="IPR006118">
    <property type="entry name" value="Recombinase_CS"/>
</dbReference>